<feature type="domain" description="Peptidase M61 N-terminal" evidence="3">
    <location>
        <begin position="39"/>
        <end position="205"/>
    </location>
</feature>
<feature type="compositionally biased region" description="Basic and acidic residues" evidence="1">
    <location>
        <begin position="7"/>
        <end position="20"/>
    </location>
</feature>
<evidence type="ECO:0000259" key="3">
    <source>
        <dbReference type="Pfam" id="PF17899"/>
    </source>
</evidence>
<feature type="domain" description="Peptidase M61 catalytic" evidence="2">
    <location>
        <begin position="294"/>
        <end position="410"/>
    </location>
</feature>
<dbReference type="PIRSF" id="PIRSF016493">
    <property type="entry name" value="Glycyl_aminpptds"/>
    <property type="match status" value="1"/>
</dbReference>
<dbReference type="Gene3D" id="1.10.390.10">
    <property type="entry name" value="Neutral Protease Domain 2"/>
    <property type="match status" value="1"/>
</dbReference>
<evidence type="ECO:0000313" key="4">
    <source>
        <dbReference type="EMBL" id="HFM99914.1"/>
    </source>
</evidence>
<dbReference type="Gene3D" id="2.60.40.3650">
    <property type="match status" value="1"/>
</dbReference>
<accession>A0A7C3PH88</accession>
<dbReference type="AlphaFoldDB" id="A0A7C3PH88"/>
<comment type="caution">
    <text evidence="4">The sequence shown here is derived from an EMBL/GenBank/DDBJ whole genome shotgun (WGS) entry which is preliminary data.</text>
</comment>
<dbReference type="InterPro" id="IPR040756">
    <property type="entry name" value="Peptidase_M61_N"/>
</dbReference>
<evidence type="ECO:0000259" key="2">
    <source>
        <dbReference type="Pfam" id="PF05299"/>
    </source>
</evidence>
<dbReference type="InterPro" id="IPR036034">
    <property type="entry name" value="PDZ_sf"/>
</dbReference>
<dbReference type="Pfam" id="PF05299">
    <property type="entry name" value="Peptidase_M61"/>
    <property type="match status" value="1"/>
</dbReference>
<gene>
    <name evidence="4" type="ORF">ENR64_19595</name>
</gene>
<organism evidence="4">
    <name type="scientific">Oscillatoriales cyanobacterium SpSt-418</name>
    <dbReference type="NCBI Taxonomy" id="2282169"/>
    <lineage>
        <taxon>Bacteria</taxon>
        <taxon>Bacillati</taxon>
        <taxon>Cyanobacteriota</taxon>
        <taxon>Cyanophyceae</taxon>
        <taxon>Oscillatoriophycideae</taxon>
        <taxon>Oscillatoriales</taxon>
    </lineage>
</organism>
<dbReference type="InterPro" id="IPR007963">
    <property type="entry name" value="Peptidase_M61_catalytic"/>
</dbReference>
<dbReference type="SUPFAM" id="SSF50156">
    <property type="entry name" value="PDZ domain-like"/>
    <property type="match status" value="1"/>
</dbReference>
<dbReference type="SUPFAM" id="SSF55486">
    <property type="entry name" value="Metalloproteases ('zincins'), catalytic domain"/>
    <property type="match status" value="1"/>
</dbReference>
<sequence length="612" mass="69998">MNQEDFTSDRDAITDYRSDRPQAPSATATQPQTEVTLAYQVAMPTPANHLFEVTLCVSGWQQAVLDLKMPVWTPGSYLVREYARHVQDFTATAEGQASPRSWRKLSKNHWQIDTAGCRTITVRYRVYANELTVRTNHLDQTHGYFNGAALFFYVAGYQRQPYQIAIAPPANWHVSTALAALADATNTFVAENFDILVDSPFEIGNHFIYDFEAAGKPHQLAIWGTGNVNPSSIVADMQKIIQVESDLFGGLPYDRYLFLLHLATNGYGGLEHRNSCSLIYHRFGFRVRDKYERFMQLVAHEFFHLWNIKRLRPDALETFDYEQENYTPSLWFSEGTTSYYDLLIPLRAGIYPVGSYLNSLSRELSRYLTTPGRKVQPLSESSFDAWIKLYRQDANSPNNQISYYLKGEMVTLMLDLLIRDRHANQRSFDDVLRLLWEEYGKPEIGFTPAQLEKAIESVAGIDLSDFFERYLHSTEELPLNEYLLRFGLQLQPEGSDLPFTGMTLKVEHGRHLVKFVEIDSPAQQAGIDASDEIIAINGWRATPEQWGDRLREVQPGDVIQVSYFHQDELRQSPLLLGEPRPAHYHIVPVAEPTTQQAENFLGWLGVPLHELI</sequence>
<protein>
    <submittedName>
        <fullName evidence="4">M61 family peptidase</fullName>
    </submittedName>
</protein>
<name>A0A7C3PH88_9CYAN</name>
<reference evidence="4" key="1">
    <citation type="journal article" date="2020" name="mSystems">
        <title>Genome- and Community-Level Interaction Insights into Carbon Utilization and Element Cycling Functions of Hydrothermarchaeota in Hydrothermal Sediment.</title>
        <authorList>
            <person name="Zhou Z."/>
            <person name="Liu Y."/>
            <person name="Xu W."/>
            <person name="Pan J."/>
            <person name="Luo Z.H."/>
            <person name="Li M."/>
        </authorList>
    </citation>
    <scope>NUCLEOTIDE SEQUENCE [LARGE SCALE GENOMIC DNA]</scope>
    <source>
        <strain evidence="4">SpSt-418</strain>
    </source>
</reference>
<dbReference type="Gene3D" id="2.30.42.10">
    <property type="match status" value="1"/>
</dbReference>
<feature type="region of interest" description="Disordered" evidence="1">
    <location>
        <begin position="1"/>
        <end position="31"/>
    </location>
</feature>
<dbReference type="EMBL" id="DSRU01000277">
    <property type="protein sequence ID" value="HFM99914.1"/>
    <property type="molecule type" value="Genomic_DNA"/>
</dbReference>
<proteinExistence type="predicted"/>
<evidence type="ECO:0000256" key="1">
    <source>
        <dbReference type="SAM" id="MobiDB-lite"/>
    </source>
</evidence>
<dbReference type="InterPro" id="IPR024191">
    <property type="entry name" value="Peptidase_M61"/>
</dbReference>
<dbReference type="InterPro" id="IPR027268">
    <property type="entry name" value="Peptidase_M4/M1_CTD_sf"/>
</dbReference>
<dbReference type="Pfam" id="PF17899">
    <property type="entry name" value="Peptidase_M61_N"/>
    <property type="match status" value="1"/>
</dbReference>